<reference evidence="2 3" key="1">
    <citation type="submission" date="2018-02" db="EMBL/GenBank/DDBJ databases">
        <title>Sphingobacterium KA21.</title>
        <authorList>
            <person name="Vasarhelyi B.M."/>
            <person name="Deshmukh S."/>
            <person name="Balint B."/>
            <person name="Kukolya J."/>
        </authorList>
    </citation>
    <scope>NUCLEOTIDE SEQUENCE [LARGE SCALE GENOMIC DNA]</scope>
    <source>
        <strain evidence="2 3">Ka21</strain>
    </source>
</reference>
<keyword evidence="1" id="KW-0175">Coiled coil</keyword>
<accession>A0ABR9TAD5</accession>
<evidence type="ECO:0000256" key="1">
    <source>
        <dbReference type="SAM" id="Coils"/>
    </source>
</evidence>
<comment type="caution">
    <text evidence="2">The sequence shown here is derived from an EMBL/GenBank/DDBJ whole genome shotgun (WGS) entry which is preliminary data.</text>
</comment>
<evidence type="ECO:0000313" key="3">
    <source>
        <dbReference type="Proteomes" id="UP000618319"/>
    </source>
</evidence>
<evidence type="ECO:0000313" key="2">
    <source>
        <dbReference type="EMBL" id="MBE8722298.1"/>
    </source>
</evidence>
<feature type="coiled-coil region" evidence="1">
    <location>
        <begin position="26"/>
        <end position="56"/>
    </location>
</feature>
<dbReference type="EMBL" id="PSKQ01000023">
    <property type="protein sequence ID" value="MBE8722298.1"/>
    <property type="molecule type" value="Genomic_DNA"/>
</dbReference>
<proteinExistence type="predicted"/>
<name>A0ABR9TAD5_9SPHI</name>
<protein>
    <submittedName>
        <fullName evidence="2">Uncharacterized protein</fullName>
    </submittedName>
</protein>
<dbReference type="Proteomes" id="UP000618319">
    <property type="component" value="Unassembled WGS sequence"/>
</dbReference>
<sequence length="72" mass="8448">MHFIMAQEQKKHLGQNIRDMRIIYFKEELIKEHDEKQELKDEIAALKTELEALKGGSPQTKDNIKNIGRKAE</sequence>
<keyword evidence="3" id="KW-1185">Reference proteome</keyword>
<gene>
    <name evidence="2" type="ORF">C4F40_16355</name>
</gene>
<organism evidence="2 3">
    <name type="scientific">Sphingobacterium pedocola</name>
    <dbReference type="NCBI Taxonomy" id="2082722"/>
    <lineage>
        <taxon>Bacteria</taxon>
        <taxon>Pseudomonadati</taxon>
        <taxon>Bacteroidota</taxon>
        <taxon>Sphingobacteriia</taxon>
        <taxon>Sphingobacteriales</taxon>
        <taxon>Sphingobacteriaceae</taxon>
        <taxon>Sphingobacterium</taxon>
    </lineage>
</organism>